<reference evidence="3" key="1">
    <citation type="journal article" date="2019" name="Plant Biotechnol. J.">
        <title>Genome sequencing of the Australian wild diploid species Gossypium australe highlights disease resistance and delayed gland morphogenesis.</title>
        <authorList>
            <person name="Cai Y."/>
            <person name="Cai X."/>
            <person name="Wang Q."/>
            <person name="Wang P."/>
            <person name="Zhang Y."/>
            <person name="Cai C."/>
            <person name="Xu Y."/>
            <person name="Wang K."/>
            <person name="Zhou Z."/>
            <person name="Wang C."/>
            <person name="Geng S."/>
            <person name="Li B."/>
            <person name="Dong Q."/>
            <person name="Hou Y."/>
            <person name="Wang H."/>
            <person name="Ai P."/>
            <person name="Liu Z."/>
            <person name="Yi F."/>
            <person name="Sun M."/>
            <person name="An G."/>
            <person name="Cheng J."/>
            <person name="Zhang Y."/>
            <person name="Shi Q."/>
            <person name="Xie Y."/>
            <person name="Shi X."/>
            <person name="Chang Y."/>
            <person name="Huang F."/>
            <person name="Chen Y."/>
            <person name="Hong S."/>
            <person name="Mi L."/>
            <person name="Sun Q."/>
            <person name="Zhang L."/>
            <person name="Zhou B."/>
            <person name="Peng R."/>
            <person name="Zhang X."/>
            <person name="Liu F."/>
        </authorList>
    </citation>
    <scope>NUCLEOTIDE SEQUENCE [LARGE SCALE GENOMIC DNA]</scope>
    <source>
        <strain evidence="3">cv. PA1801</strain>
    </source>
</reference>
<comment type="caution">
    <text evidence="2">The sequence shown here is derived from an EMBL/GenBank/DDBJ whole genome shotgun (WGS) entry which is preliminary data.</text>
</comment>
<evidence type="ECO:0000313" key="2">
    <source>
        <dbReference type="EMBL" id="KAA3474808.1"/>
    </source>
</evidence>
<dbReference type="PROSITE" id="PS51257">
    <property type="entry name" value="PROKAR_LIPOPROTEIN"/>
    <property type="match status" value="1"/>
</dbReference>
<protein>
    <submittedName>
        <fullName evidence="2">Reverse transcriptase</fullName>
    </submittedName>
</protein>
<evidence type="ECO:0000259" key="1">
    <source>
        <dbReference type="Pfam" id="PF13966"/>
    </source>
</evidence>
<sequence length="440" mass="49774">MRIEGWSTKFLSQGGKEVFIKSVLQAIPTFTMSCFLLSISLCRMMESIFAKFWWQKGKGRKGGLGFRNMAQFNVAILAKQGWRFLENPNSLISQLGNKNSYVWRSIWAAKGILEKGLIWKVGTGMNISIGNDAWVPDLVNSRLLFTYKGSNESKVAELINSQIREWNREVIDYTFGADEAEKIICIPLAKIPPDDLLAWSSESSGGFSVKSTYKLLQSFDPRAYAVQNIYNEFYRKLWSIDLPTKIKITTWKVSWNYLPTRANLLCKKLIADASCPRCGSETETVNHLYRDCPISVEVWSHLPDVNFLQCATLDFEQWLTKTFDLLPLDLCKPFVVLYGPSRGDRNAWIHEKISKTGKEIANFVKNYIKELDDVKNKSTKLPKVAVKINFDGAFDKEKHQSASGIVARDSEGKVLVSKSTIHEKVAFAFAAEAIACRGAL</sequence>
<dbReference type="InterPro" id="IPR026960">
    <property type="entry name" value="RVT-Znf"/>
</dbReference>
<feature type="domain" description="Reverse transcriptase zinc-binding" evidence="1">
    <location>
        <begin position="207"/>
        <end position="299"/>
    </location>
</feature>
<dbReference type="Pfam" id="PF13966">
    <property type="entry name" value="zf-RVT"/>
    <property type="match status" value="1"/>
</dbReference>
<evidence type="ECO:0000313" key="3">
    <source>
        <dbReference type="Proteomes" id="UP000325315"/>
    </source>
</evidence>
<gene>
    <name evidence="2" type="ORF">EPI10_025064</name>
</gene>
<dbReference type="GO" id="GO:0003964">
    <property type="term" value="F:RNA-directed DNA polymerase activity"/>
    <property type="evidence" value="ECO:0007669"/>
    <property type="project" value="UniProtKB-KW"/>
</dbReference>
<keyword evidence="2" id="KW-0808">Transferase</keyword>
<organism evidence="2 3">
    <name type="scientific">Gossypium australe</name>
    <dbReference type="NCBI Taxonomy" id="47621"/>
    <lineage>
        <taxon>Eukaryota</taxon>
        <taxon>Viridiplantae</taxon>
        <taxon>Streptophyta</taxon>
        <taxon>Embryophyta</taxon>
        <taxon>Tracheophyta</taxon>
        <taxon>Spermatophyta</taxon>
        <taxon>Magnoliopsida</taxon>
        <taxon>eudicotyledons</taxon>
        <taxon>Gunneridae</taxon>
        <taxon>Pentapetalae</taxon>
        <taxon>rosids</taxon>
        <taxon>malvids</taxon>
        <taxon>Malvales</taxon>
        <taxon>Malvaceae</taxon>
        <taxon>Malvoideae</taxon>
        <taxon>Gossypium</taxon>
    </lineage>
</organism>
<name>A0A5B6W0V5_9ROSI</name>
<keyword evidence="2" id="KW-0548">Nucleotidyltransferase</keyword>
<dbReference type="PANTHER" id="PTHR33116:SF86">
    <property type="entry name" value="REVERSE TRANSCRIPTASE DOMAIN-CONTAINING PROTEIN"/>
    <property type="match status" value="1"/>
</dbReference>
<dbReference type="PANTHER" id="PTHR33116">
    <property type="entry name" value="REVERSE TRANSCRIPTASE ZINC-BINDING DOMAIN-CONTAINING PROTEIN-RELATED-RELATED"/>
    <property type="match status" value="1"/>
</dbReference>
<dbReference type="EMBL" id="SMMG02000005">
    <property type="protein sequence ID" value="KAA3474808.1"/>
    <property type="molecule type" value="Genomic_DNA"/>
</dbReference>
<keyword evidence="2" id="KW-0695">RNA-directed DNA polymerase</keyword>
<dbReference type="Proteomes" id="UP000325315">
    <property type="component" value="Unassembled WGS sequence"/>
</dbReference>
<accession>A0A5B6W0V5</accession>
<keyword evidence="3" id="KW-1185">Reference proteome</keyword>
<dbReference type="AlphaFoldDB" id="A0A5B6W0V5"/>
<proteinExistence type="predicted"/>